<evidence type="ECO:0000313" key="3">
    <source>
        <dbReference type="Proteomes" id="UP000027466"/>
    </source>
</evidence>
<dbReference type="SUPFAM" id="SSF51556">
    <property type="entry name" value="Metallo-dependent hydrolases"/>
    <property type="match status" value="1"/>
</dbReference>
<dbReference type="Proteomes" id="UP000027466">
    <property type="component" value="Unassembled WGS sequence"/>
</dbReference>
<dbReference type="STRING" id="60547.GCA_000751215_04054"/>
<dbReference type="Pfam" id="PF04909">
    <property type="entry name" value="Amidohydro_2"/>
    <property type="match status" value="1"/>
</dbReference>
<dbReference type="PANTHER" id="PTHR35563">
    <property type="entry name" value="BARREL METAL-DEPENDENT HYDROLASE, PUTATIVE (AFU_ORTHOLOGUE AFUA_1G16240)-RELATED"/>
    <property type="match status" value="1"/>
</dbReference>
<evidence type="ECO:0000313" key="2">
    <source>
        <dbReference type="EMBL" id="KDR42217.1"/>
    </source>
</evidence>
<keyword evidence="3" id="KW-1185">Reference proteome</keyword>
<keyword evidence="2" id="KW-0378">Hydrolase</keyword>
<dbReference type="InterPro" id="IPR052358">
    <property type="entry name" value="Aro_Compnd_Degr_Hydrolases"/>
</dbReference>
<protein>
    <submittedName>
        <fullName evidence="2">2-pyrone-4,6-dicarboxylate hydrolase</fullName>
    </submittedName>
</protein>
<organism evidence="2 3">
    <name type="scientific">Caballeronia glathei</name>
    <dbReference type="NCBI Taxonomy" id="60547"/>
    <lineage>
        <taxon>Bacteria</taxon>
        <taxon>Pseudomonadati</taxon>
        <taxon>Pseudomonadota</taxon>
        <taxon>Betaproteobacteria</taxon>
        <taxon>Burkholderiales</taxon>
        <taxon>Burkholderiaceae</taxon>
        <taxon>Caballeronia</taxon>
    </lineage>
</organism>
<dbReference type="InterPro" id="IPR032466">
    <property type="entry name" value="Metal_Hydrolase"/>
</dbReference>
<comment type="caution">
    <text evidence="2">The sequence shown here is derived from an EMBL/GenBank/DDBJ whole genome shotgun (WGS) entry which is preliminary data.</text>
</comment>
<reference evidence="2 3" key="1">
    <citation type="submission" date="2014-03" db="EMBL/GenBank/DDBJ databases">
        <title>Draft Genome Sequences of Four Burkholderia Strains.</title>
        <authorList>
            <person name="Liu X.Y."/>
            <person name="Li C.X."/>
            <person name="Xu J.H."/>
        </authorList>
    </citation>
    <scope>NUCLEOTIDE SEQUENCE [LARGE SCALE GENOMIC DNA]</scope>
    <source>
        <strain evidence="2 3">DSM 50014</strain>
    </source>
</reference>
<dbReference type="InterPro" id="IPR006680">
    <property type="entry name" value="Amidohydro-rel"/>
</dbReference>
<dbReference type="EMBL" id="JFHC01000019">
    <property type="protein sequence ID" value="KDR42217.1"/>
    <property type="molecule type" value="Genomic_DNA"/>
</dbReference>
<name>A0A069PP68_9BURK</name>
<dbReference type="Gene3D" id="3.20.20.140">
    <property type="entry name" value="Metal-dependent hydrolases"/>
    <property type="match status" value="1"/>
</dbReference>
<accession>A0A069PP68</accession>
<sequence>MAAESITPALACDSHMHVYDARFLREGALGKLVPNATADDYRERFQARIGTRRTVVVTPRLYDVDNSVTLDAIARLGAAHTRGVGVLRPDVTDAELETLHEGGIRGIRFTLYTPAQAVVDFSMVEPLSRRIDELGWHVQLHWTAEQIAEHEALLDRLPSRIVFDHLGRLPLPAGTAHPAFAIISRLMERGRAWLKLSGPYLDSLIGEAGGYGDMAPIAKAWVRTAPDRLVWGSDWPHVTEGGNADDKLLFDLLADWAQNDKLRERILVDNPAELYGF</sequence>
<dbReference type="AlphaFoldDB" id="A0A069PP68"/>
<dbReference type="GO" id="GO:0016787">
    <property type="term" value="F:hydrolase activity"/>
    <property type="evidence" value="ECO:0007669"/>
    <property type="project" value="UniProtKB-KW"/>
</dbReference>
<dbReference type="PANTHER" id="PTHR35563:SF2">
    <property type="entry name" value="BARREL METAL-DEPENDENT HYDROLASE, PUTATIVE (AFU_ORTHOLOGUE AFUA_1G16240)-RELATED"/>
    <property type="match status" value="1"/>
</dbReference>
<gene>
    <name evidence="2" type="ORF">BG61_11325</name>
</gene>
<evidence type="ECO:0000259" key="1">
    <source>
        <dbReference type="Pfam" id="PF04909"/>
    </source>
</evidence>
<dbReference type="RefSeq" id="WP_035934582.1">
    <property type="nucleotide sequence ID" value="NZ_CADFFX010000010.1"/>
</dbReference>
<proteinExistence type="predicted"/>
<feature type="domain" description="Amidohydrolase-related" evidence="1">
    <location>
        <begin position="12"/>
        <end position="277"/>
    </location>
</feature>